<dbReference type="RefSeq" id="WP_116496141.1">
    <property type="nucleotide sequence ID" value="NZ_QENZ01000003.1"/>
</dbReference>
<dbReference type="NCBIfam" id="TIGR00732">
    <property type="entry name" value="dprA"/>
    <property type="match status" value="1"/>
</dbReference>
<evidence type="ECO:0000313" key="4">
    <source>
        <dbReference type="EMBL" id="PVX52614.1"/>
    </source>
</evidence>
<dbReference type="SUPFAM" id="SSF102405">
    <property type="entry name" value="MCP/YpsA-like"/>
    <property type="match status" value="1"/>
</dbReference>
<dbReference type="PANTHER" id="PTHR43022">
    <property type="entry name" value="PROTEIN SMF"/>
    <property type="match status" value="1"/>
</dbReference>
<dbReference type="InterPro" id="IPR041614">
    <property type="entry name" value="DprA_WH"/>
</dbReference>
<keyword evidence="5" id="KW-1185">Reference proteome</keyword>
<comment type="similarity">
    <text evidence="1">Belongs to the DprA/Smf family.</text>
</comment>
<protein>
    <submittedName>
        <fullName evidence="4">DNA processing protein</fullName>
    </submittedName>
</protein>
<evidence type="ECO:0000313" key="5">
    <source>
        <dbReference type="Proteomes" id="UP000251835"/>
    </source>
</evidence>
<comment type="caution">
    <text evidence="4">The sequence shown here is derived from an EMBL/GenBank/DDBJ whole genome shotgun (WGS) entry which is preliminary data.</text>
</comment>
<dbReference type="PANTHER" id="PTHR43022:SF1">
    <property type="entry name" value="PROTEIN SMF"/>
    <property type="match status" value="1"/>
</dbReference>
<reference evidence="4 5" key="1">
    <citation type="submission" date="2018-05" db="EMBL/GenBank/DDBJ databases">
        <title>Genomic Encyclopedia of Type Strains, Phase IV (KMG-IV): sequencing the most valuable type-strain genomes for metagenomic binning, comparative biology and taxonomic classification.</title>
        <authorList>
            <person name="Goeker M."/>
        </authorList>
    </citation>
    <scope>NUCLEOTIDE SEQUENCE [LARGE SCALE GENOMIC DNA]</scope>
    <source>
        <strain evidence="4 5">DSM 28579</strain>
    </source>
</reference>
<gene>
    <name evidence="4" type="ORF">C7377_0943</name>
</gene>
<feature type="domain" description="DprA winged helix" evidence="3">
    <location>
        <begin position="305"/>
        <end position="358"/>
    </location>
</feature>
<proteinExistence type="inferred from homology"/>
<dbReference type="GO" id="GO:0009294">
    <property type="term" value="P:DNA-mediated transformation"/>
    <property type="evidence" value="ECO:0007669"/>
    <property type="project" value="InterPro"/>
</dbReference>
<dbReference type="Gene3D" id="3.40.50.450">
    <property type="match status" value="1"/>
</dbReference>
<dbReference type="EMBL" id="QENZ01000003">
    <property type="protein sequence ID" value="PVX52614.1"/>
    <property type="molecule type" value="Genomic_DNA"/>
</dbReference>
<dbReference type="AlphaFoldDB" id="A0A7L4UTP9"/>
<feature type="domain" description="Smf/DprA SLOG" evidence="2">
    <location>
        <begin position="79"/>
        <end position="288"/>
    </location>
</feature>
<accession>A0A7L4UTP9</accession>
<dbReference type="InterPro" id="IPR057666">
    <property type="entry name" value="DrpA_SLOG"/>
</dbReference>
<dbReference type="OrthoDB" id="9785707at2"/>
<evidence type="ECO:0000259" key="3">
    <source>
        <dbReference type="Pfam" id="PF17782"/>
    </source>
</evidence>
<evidence type="ECO:0000256" key="1">
    <source>
        <dbReference type="ARBA" id="ARBA00006525"/>
    </source>
</evidence>
<organism evidence="4 5">
    <name type="scientific">Balneicella halophila</name>
    <dbReference type="NCBI Taxonomy" id="1537566"/>
    <lineage>
        <taxon>Bacteria</taxon>
        <taxon>Pseudomonadati</taxon>
        <taxon>Bacteroidota</taxon>
        <taxon>Bacteroidia</taxon>
        <taxon>Bacteroidales</taxon>
        <taxon>Balneicellaceae</taxon>
        <taxon>Balneicella</taxon>
    </lineage>
</organism>
<sequence>MLYAIALSQLKGVGLSTAKKLLELTEGDAKALFITDVKEFNLSNVHFKKILSRKSKDEALYLAEQELNFIHKNDITPLYFKNKDYPSRLIECKGAPIILYQKGKTNLNPLRAISIVGTRQPSQQGIDTTKMLVKEIARSFPDTLIVSGLAYGIDITAHKAALFHHLPTVAVLGHGMQMLYPAIHRSIAKRIINEQGALVTQYSSKTKVVPQNFIERNTIVATIADATLVVESKEKGGAMATAYLANSYNRDVLTVPGSIYSENSKGCNALIKKQIAALIENVDDIAYALGWEAKGKPIQQNLLFDLSIVEQKITSLLQQKGKMSLDAICSELQTSTSELLPVITQLEFKDLILAHPGKFYSLKK</sequence>
<dbReference type="Pfam" id="PF02481">
    <property type="entry name" value="DNA_processg_A"/>
    <property type="match status" value="1"/>
</dbReference>
<dbReference type="Gene3D" id="1.10.10.10">
    <property type="entry name" value="Winged helix-like DNA-binding domain superfamily/Winged helix DNA-binding domain"/>
    <property type="match status" value="1"/>
</dbReference>
<dbReference type="Proteomes" id="UP000251835">
    <property type="component" value="Unassembled WGS sequence"/>
</dbReference>
<dbReference type="InterPro" id="IPR036388">
    <property type="entry name" value="WH-like_DNA-bd_sf"/>
</dbReference>
<name>A0A7L4UTP9_BALHA</name>
<dbReference type="InterPro" id="IPR003488">
    <property type="entry name" value="DprA"/>
</dbReference>
<dbReference type="Pfam" id="PF17782">
    <property type="entry name" value="WHD_DprA"/>
    <property type="match status" value="1"/>
</dbReference>
<evidence type="ECO:0000259" key="2">
    <source>
        <dbReference type="Pfam" id="PF02481"/>
    </source>
</evidence>